<dbReference type="Proteomes" id="UP000469559">
    <property type="component" value="Unassembled WGS sequence"/>
</dbReference>
<feature type="compositionally biased region" description="Polar residues" evidence="1">
    <location>
        <begin position="454"/>
        <end position="464"/>
    </location>
</feature>
<feature type="compositionally biased region" description="Basic residues" evidence="1">
    <location>
        <begin position="70"/>
        <end position="82"/>
    </location>
</feature>
<keyword evidence="4" id="KW-1185">Reference proteome</keyword>
<feature type="compositionally biased region" description="Basic and acidic residues" evidence="1">
    <location>
        <begin position="484"/>
        <end position="508"/>
    </location>
</feature>
<evidence type="ECO:0000256" key="2">
    <source>
        <dbReference type="SAM" id="Phobius"/>
    </source>
</evidence>
<feature type="compositionally biased region" description="Basic and acidic residues" evidence="1">
    <location>
        <begin position="523"/>
        <end position="532"/>
    </location>
</feature>
<evidence type="ECO:0000313" key="3">
    <source>
        <dbReference type="EMBL" id="TVY20860.1"/>
    </source>
</evidence>
<dbReference type="EMBL" id="QGMF01000036">
    <property type="protein sequence ID" value="TVY20860.1"/>
    <property type="molecule type" value="Genomic_DNA"/>
</dbReference>
<dbReference type="AlphaFoldDB" id="A0A8T9BL54"/>
<keyword evidence="2" id="KW-1133">Transmembrane helix</keyword>
<comment type="caution">
    <text evidence="3">The sequence shown here is derived from an EMBL/GenBank/DDBJ whole genome shotgun (WGS) entry which is preliminary data.</text>
</comment>
<feature type="transmembrane region" description="Helical" evidence="2">
    <location>
        <begin position="280"/>
        <end position="301"/>
    </location>
</feature>
<proteinExistence type="predicted"/>
<accession>A0A8T9BL54</accession>
<sequence>MVMETITIINKSGKVVSTGKHLVNIFKDAKQAYNEKKAEMKAEHRKQITYKNAQKFIQAREETQSVASSRRSHRSRSSRHHHTDNDGPSRPPLTMQNLSQIDEASVASSRRSRSSHHGSRRPTSPPAYTAPFFDEGDFEGTGPGITRRHTDLPESQVSRRTLPPPYELHRSVSNPDFSDKIDMNLAYGELHHPPAPAIEQEQELQATMSKLDILLTEAECLQYSATAIISNLQANPEAMAAVALTLAELSNILKTMGPGIISALKATSPAIFGLLASPQFLIAGGVALGVTVVMFGGYKIIKNMQAQNQETPRMEAPMAYEGHHMEEAIVYDDFEMGSVESWRRGIADVEMESVSTSVDGEFITPEAARRKKEHIKDRAKEERKKSKSRKAESVMSESTVRSESTIRQRDLPARSSSRKALPAPSESGRSERSRKALPAPSESGRSERSRKTESVVSGSTAKSESTVRQRDISARSSASLSESGKSERSRKESKGKELVLSKDREKKKSPLSVFLNKHNGKGKSKEGSERSHSRSHRPKMIEV</sequence>
<feature type="compositionally biased region" description="Low complexity" evidence="1">
    <location>
        <begin position="474"/>
        <end position="483"/>
    </location>
</feature>
<dbReference type="OrthoDB" id="5402307at2759"/>
<feature type="region of interest" description="Disordered" evidence="1">
    <location>
        <begin position="59"/>
        <end position="175"/>
    </location>
</feature>
<evidence type="ECO:0000313" key="4">
    <source>
        <dbReference type="Proteomes" id="UP000469559"/>
    </source>
</evidence>
<feature type="region of interest" description="Disordered" evidence="1">
    <location>
        <begin position="365"/>
        <end position="543"/>
    </location>
</feature>
<organism evidence="3 4">
    <name type="scientific">Lachnellula arida</name>
    <dbReference type="NCBI Taxonomy" id="1316785"/>
    <lineage>
        <taxon>Eukaryota</taxon>
        <taxon>Fungi</taxon>
        <taxon>Dikarya</taxon>
        <taxon>Ascomycota</taxon>
        <taxon>Pezizomycotina</taxon>
        <taxon>Leotiomycetes</taxon>
        <taxon>Helotiales</taxon>
        <taxon>Lachnaceae</taxon>
        <taxon>Lachnellula</taxon>
    </lineage>
</organism>
<evidence type="ECO:0000256" key="1">
    <source>
        <dbReference type="SAM" id="MobiDB-lite"/>
    </source>
</evidence>
<feature type="compositionally biased region" description="Basic residues" evidence="1">
    <location>
        <begin position="533"/>
        <end position="543"/>
    </location>
</feature>
<keyword evidence="2" id="KW-0812">Transmembrane</keyword>
<reference evidence="3 4" key="1">
    <citation type="submission" date="2018-05" db="EMBL/GenBank/DDBJ databases">
        <title>Whole genome sequencing for identification of molecular markers to develop diagnostic detection tools for the regulated plant pathogen Lachnellula willkommii.</title>
        <authorList>
            <person name="Giroux E."/>
            <person name="Bilodeau G."/>
        </authorList>
    </citation>
    <scope>NUCLEOTIDE SEQUENCE [LARGE SCALE GENOMIC DNA]</scope>
    <source>
        <strain evidence="3 4">CBS 203.66</strain>
    </source>
</reference>
<name>A0A8T9BL54_9HELO</name>
<feature type="compositionally biased region" description="Basic residues" evidence="1">
    <location>
        <begin position="110"/>
        <end position="120"/>
    </location>
</feature>
<gene>
    <name evidence="3" type="ORF">LARI1_G001543</name>
</gene>
<protein>
    <submittedName>
        <fullName evidence="3">Uncharacterized protein</fullName>
    </submittedName>
</protein>
<feature type="compositionally biased region" description="Basic and acidic residues" evidence="1">
    <location>
        <begin position="374"/>
        <end position="392"/>
    </location>
</feature>
<feature type="compositionally biased region" description="Basic and acidic residues" evidence="1">
    <location>
        <begin position="444"/>
        <end position="453"/>
    </location>
</feature>
<keyword evidence="2" id="KW-0472">Membrane</keyword>